<evidence type="ECO:0000313" key="3">
    <source>
        <dbReference type="EMBL" id="SFP56752.1"/>
    </source>
</evidence>
<dbReference type="AlphaFoldDB" id="A0A1I5RE02"/>
<dbReference type="Proteomes" id="UP000199031">
    <property type="component" value="Unassembled WGS sequence"/>
</dbReference>
<gene>
    <name evidence="3" type="ORF">SAMN05444277_101206</name>
</gene>
<dbReference type="Gene3D" id="3.30.930.10">
    <property type="entry name" value="Bira Bifunctional Protein, Domain 2"/>
    <property type="match status" value="1"/>
</dbReference>
<evidence type="ECO:0000313" key="4">
    <source>
        <dbReference type="Proteomes" id="UP000199031"/>
    </source>
</evidence>
<evidence type="ECO:0000256" key="1">
    <source>
        <dbReference type="ARBA" id="ARBA00022598"/>
    </source>
</evidence>
<protein>
    <submittedName>
        <fullName evidence="3">BirA family transcriptional regulator, biotin operon repressor / biotin-[acetyl-CoA-carboxylase] ligase</fullName>
    </submittedName>
</protein>
<dbReference type="CDD" id="cd16442">
    <property type="entry name" value="BPL"/>
    <property type="match status" value="1"/>
</dbReference>
<dbReference type="GO" id="GO:0004077">
    <property type="term" value="F:biotin--[biotin carboxyl-carrier protein] ligase activity"/>
    <property type="evidence" value="ECO:0007669"/>
    <property type="project" value="InterPro"/>
</dbReference>
<dbReference type="EMBL" id="FOXQ01000001">
    <property type="protein sequence ID" value="SFP56752.1"/>
    <property type="molecule type" value="Genomic_DNA"/>
</dbReference>
<keyword evidence="1 3" id="KW-0436">Ligase</keyword>
<organism evidence="3 4">
    <name type="scientific">Parafilimonas terrae</name>
    <dbReference type="NCBI Taxonomy" id="1465490"/>
    <lineage>
        <taxon>Bacteria</taxon>
        <taxon>Pseudomonadati</taxon>
        <taxon>Bacteroidota</taxon>
        <taxon>Chitinophagia</taxon>
        <taxon>Chitinophagales</taxon>
        <taxon>Chitinophagaceae</taxon>
        <taxon>Parafilimonas</taxon>
    </lineage>
</organism>
<dbReference type="STRING" id="1465490.SAMN05444277_101206"/>
<dbReference type="GO" id="GO:0005737">
    <property type="term" value="C:cytoplasm"/>
    <property type="evidence" value="ECO:0007669"/>
    <property type="project" value="TreeGrafter"/>
</dbReference>
<dbReference type="InterPro" id="IPR045864">
    <property type="entry name" value="aa-tRNA-synth_II/BPL/LPL"/>
</dbReference>
<reference evidence="3 4" key="1">
    <citation type="submission" date="2016-10" db="EMBL/GenBank/DDBJ databases">
        <authorList>
            <person name="de Groot N.N."/>
        </authorList>
    </citation>
    <scope>NUCLEOTIDE SEQUENCE [LARGE SCALE GENOMIC DNA]</scope>
    <source>
        <strain evidence="3 4">DSM 28286</strain>
    </source>
</reference>
<dbReference type="NCBIfam" id="TIGR00121">
    <property type="entry name" value="birA_ligase"/>
    <property type="match status" value="1"/>
</dbReference>
<dbReference type="PROSITE" id="PS51733">
    <property type="entry name" value="BPL_LPL_CATALYTIC"/>
    <property type="match status" value="1"/>
</dbReference>
<name>A0A1I5RE02_9BACT</name>
<dbReference type="Pfam" id="PF03099">
    <property type="entry name" value="BPL_LplA_LipB"/>
    <property type="match status" value="1"/>
</dbReference>
<dbReference type="PANTHER" id="PTHR12835:SF5">
    <property type="entry name" value="BIOTIN--PROTEIN LIGASE"/>
    <property type="match status" value="1"/>
</dbReference>
<keyword evidence="4" id="KW-1185">Reference proteome</keyword>
<accession>A0A1I5RE02</accession>
<feature type="domain" description="BPL/LPL catalytic" evidence="2">
    <location>
        <begin position="11"/>
        <end position="189"/>
    </location>
</feature>
<dbReference type="InterPro" id="IPR004143">
    <property type="entry name" value="BPL_LPL_catalytic"/>
</dbReference>
<dbReference type="SUPFAM" id="SSF55681">
    <property type="entry name" value="Class II aaRS and biotin synthetases"/>
    <property type="match status" value="1"/>
</dbReference>
<dbReference type="InterPro" id="IPR004408">
    <property type="entry name" value="Biotin_CoA_COase_ligase"/>
</dbReference>
<dbReference type="RefSeq" id="WP_245751159.1">
    <property type="nucleotide sequence ID" value="NZ_FOXQ01000001.1"/>
</dbReference>
<evidence type="ECO:0000259" key="2">
    <source>
        <dbReference type="PROSITE" id="PS51733"/>
    </source>
</evidence>
<proteinExistence type="predicted"/>
<sequence>MSAASINNVIGKRFIELLSVDSTNNYAMQQVQNSNADHGDAFFAFEQTAGRGQFNRQWLSAKGENIMLSVVLNTRELALNKQFLLNMACALSILDLFNKYTTEKIKIKWPNDIYCRDRKAAGILVENMIRGKNWQFAIAGFGININQTEFPAAAKRPVSLKQVTGETYNTVELAKEFCVMLNERMRWLYAGHDHEILNDYNRHLYSLNETENFKYGSVVFPAIIKGVNESGNIVLDSGIEKPYRSGEIEWLV</sequence>
<dbReference type="PANTHER" id="PTHR12835">
    <property type="entry name" value="BIOTIN PROTEIN LIGASE"/>
    <property type="match status" value="1"/>
</dbReference>